<evidence type="ECO:0000256" key="1">
    <source>
        <dbReference type="ARBA" id="ARBA00023002"/>
    </source>
</evidence>
<evidence type="ECO:0008006" key="3">
    <source>
        <dbReference type="Google" id="ProtNLM"/>
    </source>
</evidence>
<dbReference type="EMBL" id="UINC01073569">
    <property type="protein sequence ID" value="SVC10062.1"/>
    <property type="molecule type" value="Genomic_DNA"/>
</dbReference>
<accession>A0A382JFC7</accession>
<name>A0A382JFC7_9ZZZZ</name>
<dbReference type="SUPFAM" id="SSF51730">
    <property type="entry name" value="FAD-linked oxidoreductase"/>
    <property type="match status" value="1"/>
</dbReference>
<sequence length="291" mass="32132">MTTLLASLNSSVPTTAAELRPPRAELDAAAGIEAWIDTYHAVRGLTAHKNCVFLTDSAVGQREEHNLRHLIANLGDAAPRERVIPFLTAKHSLDYCLAYADQAWEYGFRSLVVVGGDTIVGLPRCVPRGWKLRQLIRARQPDVELGGWANPTKNAARQVGHLLESHVTADFYLTQVVSHHNLSGVERFLAESERRGLELPGVFGVFYYRSGNQRTLDNLARFLPVPREQLVDEFGSGATAEQVCARSIQALRQLGVRHFYISNLPVAQAAEILAAIQDLEDRPAKVDAHTV</sequence>
<dbReference type="InterPro" id="IPR029041">
    <property type="entry name" value="FAD-linked_oxidoreductase-like"/>
</dbReference>
<dbReference type="AlphaFoldDB" id="A0A382JFC7"/>
<reference evidence="2" key="1">
    <citation type="submission" date="2018-05" db="EMBL/GenBank/DDBJ databases">
        <authorList>
            <person name="Lanie J.A."/>
            <person name="Ng W.-L."/>
            <person name="Kazmierczak K.M."/>
            <person name="Andrzejewski T.M."/>
            <person name="Davidsen T.M."/>
            <person name="Wayne K.J."/>
            <person name="Tettelin H."/>
            <person name="Glass J.I."/>
            <person name="Rusch D."/>
            <person name="Podicherti R."/>
            <person name="Tsui H.-C.T."/>
            <person name="Winkler M.E."/>
        </authorList>
    </citation>
    <scope>NUCLEOTIDE SEQUENCE</scope>
</reference>
<keyword evidence="1" id="KW-0560">Oxidoreductase</keyword>
<protein>
    <recommendedName>
        <fullName evidence="3">Methylenetetrahydrofolate reductase (NAD(P)H)</fullName>
    </recommendedName>
</protein>
<evidence type="ECO:0000313" key="2">
    <source>
        <dbReference type="EMBL" id="SVC10062.1"/>
    </source>
</evidence>
<organism evidence="2">
    <name type="scientific">marine metagenome</name>
    <dbReference type="NCBI Taxonomy" id="408172"/>
    <lineage>
        <taxon>unclassified sequences</taxon>
        <taxon>metagenomes</taxon>
        <taxon>ecological metagenomes</taxon>
    </lineage>
</organism>
<proteinExistence type="predicted"/>
<dbReference type="Gene3D" id="3.20.20.220">
    <property type="match status" value="1"/>
</dbReference>
<gene>
    <name evidence="2" type="ORF">METZ01_LOCUS262916</name>
</gene>
<dbReference type="GO" id="GO:0016491">
    <property type="term" value="F:oxidoreductase activity"/>
    <property type="evidence" value="ECO:0007669"/>
    <property type="project" value="UniProtKB-KW"/>
</dbReference>